<dbReference type="Proteomes" id="UP001234297">
    <property type="component" value="Chromosome 7"/>
</dbReference>
<protein>
    <submittedName>
        <fullName evidence="1">Uncharacterized protein</fullName>
    </submittedName>
</protein>
<reference evidence="1 2" key="1">
    <citation type="journal article" date="2022" name="Hortic Res">
        <title>A haplotype resolved chromosomal level avocado genome allows analysis of novel avocado genes.</title>
        <authorList>
            <person name="Nath O."/>
            <person name="Fletcher S.J."/>
            <person name="Hayward A."/>
            <person name="Shaw L.M."/>
            <person name="Masouleh A.K."/>
            <person name="Furtado A."/>
            <person name="Henry R.J."/>
            <person name="Mitter N."/>
        </authorList>
    </citation>
    <scope>NUCLEOTIDE SEQUENCE [LARGE SCALE GENOMIC DNA]</scope>
    <source>
        <strain evidence="2">cv. Hass</strain>
    </source>
</reference>
<comment type="caution">
    <text evidence="1">The sequence shown here is derived from an EMBL/GenBank/DDBJ whole genome shotgun (WGS) entry which is preliminary data.</text>
</comment>
<evidence type="ECO:0000313" key="1">
    <source>
        <dbReference type="EMBL" id="KAJ8630387.1"/>
    </source>
</evidence>
<organism evidence="1 2">
    <name type="scientific">Persea americana</name>
    <name type="common">Avocado</name>
    <dbReference type="NCBI Taxonomy" id="3435"/>
    <lineage>
        <taxon>Eukaryota</taxon>
        <taxon>Viridiplantae</taxon>
        <taxon>Streptophyta</taxon>
        <taxon>Embryophyta</taxon>
        <taxon>Tracheophyta</taxon>
        <taxon>Spermatophyta</taxon>
        <taxon>Magnoliopsida</taxon>
        <taxon>Magnoliidae</taxon>
        <taxon>Laurales</taxon>
        <taxon>Lauraceae</taxon>
        <taxon>Persea</taxon>
    </lineage>
</organism>
<gene>
    <name evidence="1" type="ORF">MRB53_023710</name>
</gene>
<keyword evidence="2" id="KW-1185">Reference proteome</keyword>
<proteinExistence type="predicted"/>
<sequence length="80" mass="9187">MNATVLKSQWHVSEEEKNGSSVPFINSRPICNANETLALSPGIRPNSRRNPRPPTHLISDRDFSNHLHFSTNNRFARRYT</sequence>
<dbReference type="EMBL" id="CM056815">
    <property type="protein sequence ID" value="KAJ8630387.1"/>
    <property type="molecule type" value="Genomic_DNA"/>
</dbReference>
<name>A0ACC2LA52_PERAE</name>
<accession>A0ACC2LA52</accession>
<evidence type="ECO:0000313" key="2">
    <source>
        <dbReference type="Proteomes" id="UP001234297"/>
    </source>
</evidence>